<dbReference type="GO" id="GO:0020037">
    <property type="term" value="F:heme binding"/>
    <property type="evidence" value="ECO:0007669"/>
    <property type="project" value="InterPro"/>
</dbReference>
<dbReference type="AlphaFoldDB" id="A0AAI8VW10"/>
<proteinExistence type="inferred from homology"/>
<dbReference type="PRINTS" id="PR00463">
    <property type="entry name" value="EP450I"/>
</dbReference>
<dbReference type="PRINTS" id="PR00385">
    <property type="entry name" value="P450"/>
</dbReference>
<dbReference type="CDD" id="cd11061">
    <property type="entry name" value="CYP67-like"/>
    <property type="match status" value="1"/>
</dbReference>
<dbReference type="InterPro" id="IPR002401">
    <property type="entry name" value="Cyt_P450_E_grp-I"/>
</dbReference>
<dbReference type="PANTHER" id="PTHR24305">
    <property type="entry name" value="CYTOCHROME P450"/>
    <property type="match status" value="1"/>
</dbReference>
<dbReference type="InterPro" id="IPR001128">
    <property type="entry name" value="Cyt_P450"/>
</dbReference>
<evidence type="ECO:0000256" key="5">
    <source>
        <dbReference type="ARBA" id="ARBA00023002"/>
    </source>
</evidence>
<organism evidence="9 10">
    <name type="scientific">Anthostomella pinea</name>
    <dbReference type="NCBI Taxonomy" id="933095"/>
    <lineage>
        <taxon>Eukaryota</taxon>
        <taxon>Fungi</taxon>
        <taxon>Dikarya</taxon>
        <taxon>Ascomycota</taxon>
        <taxon>Pezizomycotina</taxon>
        <taxon>Sordariomycetes</taxon>
        <taxon>Xylariomycetidae</taxon>
        <taxon>Xylariales</taxon>
        <taxon>Xylariaceae</taxon>
        <taxon>Anthostomella</taxon>
    </lineage>
</organism>
<keyword evidence="3 8" id="KW-0349">Heme</keyword>
<sequence>MVFKSNFRWFHVLDDLHDRYGDYVRVGPRELSISDPDAITPVLGLSSKTTKGPFYGSLEQTVHTTRDRRFHRQRRRVWDNGFKESLALFGPRIEGFTDSLLNRIEENTAQAVAINEICEHYSYDVMSALAFGKTTGFTEGKSTDTAKKVIVGIRKGVEGMSLLLHVPWILSMLKRCSRVPSPMKFFNDWSAEQVELRRRIANPEPDLMGHLMKNTPNDRQGKILLDAEARLIIGAGSDTTGAALSLIFIYLAMHPSALDDIRKEMDAVFAASQYSCLRRQPVLDSVLNEVLRLHPPVLFGAQRVTPPEGLQIGAVFVPGNAVVSIPPYRLARDPRNYAFPDSFIPERWTSRPELVRNRAAFIPFSTRPYNCAGKNLAMTELRSVVARVTGDYDVGFPVEDKFDEEAFFERMTDHFTIGVPRQNLIFSGPVSESVPTSTVAVNLKDVKRLEFLQPSTDADLADPQVYGNFRDY</sequence>
<dbReference type="GO" id="GO:0016705">
    <property type="term" value="F:oxidoreductase activity, acting on paired donors, with incorporation or reduction of molecular oxygen"/>
    <property type="evidence" value="ECO:0007669"/>
    <property type="project" value="InterPro"/>
</dbReference>
<evidence type="ECO:0000313" key="9">
    <source>
        <dbReference type="EMBL" id="CAJ2511785.1"/>
    </source>
</evidence>
<dbReference type="SUPFAM" id="SSF48264">
    <property type="entry name" value="Cytochrome P450"/>
    <property type="match status" value="1"/>
</dbReference>
<gene>
    <name evidence="9" type="ORF">KHLLAP_LOCUS12253</name>
</gene>
<keyword evidence="6 8" id="KW-0408">Iron</keyword>
<dbReference type="InterPro" id="IPR036396">
    <property type="entry name" value="Cyt_P450_sf"/>
</dbReference>
<reference evidence="9" key="1">
    <citation type="submission" date="2023-10" db="EMBL/GenBank/DDBJ databases">
        <authorList>
            <person name="Hackl T."/>
        </authorList>
    </citation>
    <scope>NUCLEOTIDE SEQUENCE</scope>
</reference>
<evidence type="ECO:0000256" key="6">
    <source>
        <dbReference type="ARBA" id="ARBA00023004"/>
    </source>
</evidence>
<evidence type="ECO:0000256" key="1">
    <source>
        <dbReference type="ARBA" id="ARBA00001971"/>
    </source>
</evidence>
<evidence type="ECO:0000256" key="7">
    <source>
        <dbReference type="ARBA" id="ARBA00023033"/>
    </source>
</evidence>
<evidence type="ECO:0000256" key="8">
    <source>
        <dbReference type="PIRSR" id="PIRSR602401-1"/>
    </source>
</evidence>
<protein>
    <submittedName>
        <fullName evidence="9">Uu.00g074100.m01.CDS01</fullName>
    </submittedName>
</protein>
<comment type="similarity">
    <text evidence="2">Belongs to the cytochrome P450 family.</text>
</comment>
<dbReference type="Gene3D" id="1.10.630.10">
    <property type="entry name" value="Cytochrome P450"/>
    <property type="match status" value="1"/>
</dbReference>
<name>A0AAI8VW10_9PEZI</name>
<dbReference type="Proteomes" id="UP001295740">
    <property type="component" value="Unassembled WGS sequence"/>
</dbReference>
<dbReference type="InterPro" id="IPR050121">
    <property type="entry name" value="Cytochrome_P450_monoxygenase"/>
</dbReference>
<evidence type="ECO:0000313" key="10">
    <source>
        <dbReference type="Proteomes" id="UP001295740"/>
    </source>
</evidence>
<dbReference type="PANTHER" id="PTHR24305:SF187">
    <property type="entry name" value="P450, PUTATIVE (EUROFUNG)-RELATED"/>
    <property type="match status" value="1"/>
</dbReference>
<feature type="binding site" description="axial binding residue" evidence="8">
    <location>
        <position position="371"/>
    </location>
    <ligand>
        <name>heme</name>
        <dbReference type="ChEBI" id="CHEBI:30413"/>
    </ligand>
    <ligandPart>
        <name>Fe</name>
        <dbReference type="ChEBI" id="CHEBI:18248"/>
    </ligandPart>
</feature>
<keyword evidence="4 8" id="KW-0479">Metal-binding</keyword>
<keyword evidence="7" id="KW-0503">Monooxygenase</keyword>
<dbReference type="GO" id="GO:0005506">
    <property type="term" value="F:iron ion binding"/>
    <property type="evidence" value="ECO:0007669"/>
    <property type="project" value="InterPro"/>
</dbReference>
<evidence type="ECO:0000256" key="4">
    <source>
        <dbReference type="ARBA" id="ARBA00022723"/>
    </source>
</evidence>
<comment type="cofactor">
    <cofactor evidence="1 8">
        <name>heme</name>
        <dbReference type="ChEBI" id="CHEBI:30413"/>
    </cofactor>
</comment>
<comment type="caution">
    <text evidence="9">The sequence shown here is derived from an EMBL/GenBank/DDBJ whole genome shotgun (WGS) entry which is preliminary data.</text>
</comment>
<dbReference type="Pfam" id="PF00067">
    <property type="entry name" value="p450"/>
    <property type="match status" value="1"/>
</dbReference>
<keyword evidence="10" id="KW-1185">Reference proteome</keyword>
<accession>A0AAI8VW10</accession>
<dbReference type="GO" id="GO:0004497">
    <property type="term" value="F:monooxygenase activity"/>
    <property type="evidence" value="ECO:0007669"/>
    <property type="project" value="UniProtKB-KW"/>
</dbReference>
<keyword evidence="5" id="KW-0560">Oxidoreductase</keyword>
<evidence type="ECO:0000256" key="3">
    <source>
        <dbReference type="ARBA" id="ARBA00022617"/>
    </source>
</evidence>
<dbReference type="EMBL" id="CAUWAG010000018">
    <property type="protein sequence ID" value="CAJ2511785.1"/>
    <property type="molecule type" value="Genomic_DNA"/>
</dbReference>
<evidence type="ECO:0000256" key="2">
    <source>
        <dbReference type="ARBA" id="ARBA00010617"/>
    </source>
</evidence>